<feature type="compositionally biased region" description="Low complexity" evidence="1">
    <location>
        <begin position="185"/>
        <end position="199"/>
    </location>
</feature>
<name>A0A381ED46_9GAMM</name>
<proteinExistence type="predicted"/>
<dbReference type="PANTHER" id="PTHR11102">
    <property type="entry name" value="SEL-1-LIKE PROTEIN"/>
    <property type="match status" value="1"/>
</dbReference>
<dbReference type="Pfam" id="PF08238">
    <property type="entry name" value="Sel1"/>
    <property type="match status" value="7"/>
</dbReference>
<keyword evidence="3" id="KW-1185">Reference proteome</keyword>
<evidence type="ECO:0000313" key="2">
    <source>
        <dbReference type="EMBL" id="SUX24906.1"/>
    </source>
</evidence>
<dbReference type="EC" id="3.5.2.6" evidence="2"/>
<reference evidence="2 3" key="1">
    <citation type="submission" date="2018-06" db="EMBL/GenBank/DDBJ databases">
        <authorList>
            <consortium name="Pathogen Informatics"/>
            <person name="Doyle S."/>
        </authorList>
    </citation>
    <scope>NUCLEOTIDE SEQUENCE [LARGE SCALE GENOMIC DNA]</scope>
    <source>
        <strain evidence="2 3">NCTC13294</strain>
    </source>
</reference>
<dbReference type="GO" id="GO:0008800">
    <property type="term" value="F:beta-lactamase activity"/>
    <property type="evidence" value="ECO:0007669"/>
    <property type="project" value="UniProtKB-EC"/>
</dbReference>
<dbReference type="SUPFAM" id="SSF81901">
    <property type="entry name" value="HCP-like"/>
    <property type="match status" value="2"/>
</dbReference>
<evidence type="ECO:0000256" key="1">
    <source>
        <dbReference type="SAM" id="MobiDB-lite"/>
    </source>
</evidence>
<dbReference type="Gene3D" id="1.25.40.10">
    <property type="entry name" value="Tetratricopeptide repeat domain"/>
    <property type="match status" value="2"/>
</dbReference>
<dbReference type="PANTHER" id="PTHR11102:SF160">
    <property type="entry name" value="ERAD-ASSOCIATED E3 UBIQUITIN-PROTEIN LIGASE COMPONENT HRD3"/>
    <property type="match status" value="1"/>
</dbReference>
<feature type="compositionally biased region" description="Basic and acidic residues" evidence="1">
    <location>
        <begin position="200"/>
        <end position="224"/>
    </location>
</feature>
<evidence type="ECO:0000313" key="3">
    <source>
        <dbReference type="Proteomes" id="UP000254572"/>
    </source>
</evidence>
<dbReference type="EMBL" id="UFUW01000001">
    <property type="protein sequence ID" value="SUX24906.1"/>
    <property type="molecule type" value="Genomic_DNA"/>
</dbReference>
<organism evidence="2 3">
    <name type="scientific">Cardiobacterium valvarum</name>
    <dbReference type="NCBI Taxonomy" id="194702"/>
    <lineage>
        <taxon>Bacteria</taxon>
        <taxon>Pseudomonadati</taxon>
        <taxon>Pseudomonadota</taxon>
        <taxon>Gammaproteobacteria</taxon>
        <taxon>Cardiobacteriales</taxon>
        <taxon>Cardiobacteriaceae</taxon>
        <taxon>Cardiobacterium</taxon>
    </lineage>
</organism>
<protein>
    <submittedName>
        <fullName evidence="2">Beta-lactamase hcpD</fullName>
        <ecNumber evidence="2">3.5.2.6</ecNumber>
    </submittedName>
</protein>
<gene>
    <name evidence="2" type="primary">hcpD</name>
    <name evidence="2" type="ORF">NCTC13294_02143</name>
</gene>
<feature type="compositionally biased region" description="Low complexity" evidence="1">
    <location>
        <begin position="169"/>
        <end position="178"/>
    </location>
</feature>
<accession>A0A381ED46</accession>
<dbReference type="RefSeq" id="WP_115612281.1">
    <property type="nucleotide sequence ID" value="NZ_UFUW01000001.1"/>
</dbReference>
<dbReference type="InterPro" id="IPR006597">
    <property type="entry name" value="Sel1-like"/>
</dbReference>
<sequence>MPDITAAFTLLDACHDAPHLARLAQSALAYYPDDPNTVLIKLRQLGEAILQNTAQHHHIDADGSDKQRDLLALLQYRELILPDDIADHLHALRRQGNRAAHDYHEDANDAAACLQHAAAVISWHYHAYYAAEIEAKTRAAEAAAAEAAVRAERAAVRKERREQARADEAAQAARAAMQKQEREAAQAAKESAATVAKAARQAEKTAREAAKRAEKERLAAEKRAAAAQKRQTKAEQEALIRKIDILRQQGDRHRNAKNYAAAADFYRKAAEMGSARAMKELAQFYTYGLGVTQDYETALHWNQRAASAGYAGALTNLGLTYELGRGVAIDGEKALYYYRQAEKLGDTAAKNNLGNLFRKGEIVPKDPAQAISWYKKAGAPVSHYWVGWYYHYGKGVAQNLQKACYYYRLAAEAGEARAQEALGEIYALGELDGKKDYKNGAIWLEKAAAQGRARAQYNMALMYKNGWGVPLSMARYLNLMHASAVNGFRPAQEHLRQ</sequence>
<feature type="compositionally biased region" description="Basic and acidic residues" evidence="1">
    <location>
        <begin position="159"/>
        <end position="168"/>
    </location>
</feature>
<dbReference type="InterPro" id="IPR011990">
    <property type="entry name" value="TPR-like_helical_dom_sf"/>
</dbReference>
<keyword evidence="2" id="KW-0378">Hydrolase</keyword>
<dbReference type="Proteomes" id="UP000254572">
    <property type="component" value="Unassembled WGS sequence"/>
</dbReference>
<dbReference type="AlphaFoldDB" id="A0A381ED46"/>
<dbReference type="OrthoDB" id="9804086at2"/>
<dbReference type="SMART" id="SM00671">
    <property type="entry name" value="SEL1"/>
    <property type="match status" value="7"/>
</dbReference>
<feature type="region of interest" description="Disordered" evidence="1">
    <location>
        <begin position="159"/>
        <end position="233"/>
    </location>
</feature>
<dbReference type="InterPro" id="IPR050767">
    <property type="entry name" value="Sel1_AlgK"/>
</dbReference>